<protein>
    <submittedName>
        <fullName evidence="8">Uncharacterized protein LOC102211761</fullName>
    </submittedName>
</protein>
<keyword evidence="3" id="KW-0393">Immunoglobulin domain</keyword>
<keyword evidence="7" id="KW-1185">Reference proteome</keyword>
<dbReference type="AlphaFoldDB" id="A0A9Y3R5D2"/>
<feature type="domain" description="Ig-like" evidence="6">
    <location>
        <begin position="1"/>
        <end position="123"/>
    </location>
</feature>
<feature type="transmembrane region" description="Helical" evidence="4">
    <location>
        <begin position="137"/>
        <end position="160"/>
    </location>
</feature>
<evidence type="ECO:0000256" key="1">
    <source>
        <dbReference type="ARBA" id="ARBA00004370"/>
    </source>
</evidence>
<dbReference type="InterPro" id="IPR013783">
    <property type="entry name" value="Ig-like_fold"/>
</dbReference>
<evidence type="ECO:0000313" key="8">
    <source>
        <dbReference type="RefSeq" id="XP_005729212.1"/>
    </source>
</evidence>
<dbReference type="SUPFAM" id="SSF48726">
    <property type="entry name" value="Immunoglobulin"/>
    <property type="match status" value="2"/>
</dbReference>
<dbReference type="InterPro" id="IPR013106">
    <property type="entry name" value="Ig_V-set"/>
</dbReference>
<dbReference type="RefSeq" id="XP_005729212.1">
    <property type="nucleotide sequence ID" value="XM_005729155.2"/>
</dbReference>
<evidence type="ECO:0000259" key="6">
    <source>
        <dbReference type="PROSITE" id="PS50835"/>
    </source>
</evidence>
<dbReference type="SMART" id="SM00409">
    <property type="entry name" value="IG"/>
    <property type="match status" value="2"/>
</dbReference>
<accession>A0A9Y3R5D2</accession>
<dbReference type="Pfam" id="PF07686">
    <property type="entry name" value="V-set"/>
    <property type="match status" value="2"/>
</dbReference>
<keyword evidence="2 4" id="KW-0472">Membrane</keyword>
<dbReference type="InterPro" id="IPR003599">
    <property type="entry name" value="Ig_sub"/>
</dbReference>
<keyword evidence="4" id="KW-0812">Transmembrane</keyword>
<proteinExistence type="predicted"/>
<evidence type="ECO:0000313" key="7">
    <source>
        <dbReference type="Proteomes" id="UP000695023"/>
    </source>
</evidence>
<feature type="signal peptide" evidence="5">
    <location>
        <begin position="1"/>
        <end position="19"/>
    </location>
</feature>
<keyword evidence="5" id="KW-0732">Signal</keyword>
<organism evidence="7 8">
    <name type="scientific">Pundamilia nyererei</name>
    <dbReference type="NCBI Taxonomy" id="303518"/>
    <lineage>
        <taxon>Eukaryota</taxon>
        <taxon>Metazoa</taxon>
        <taxon>Chordata</taxon>
        <taxon>Craniata</taxon>
        <taxon>Vertebrata</taxon>
        <taxon>Euteleostomi</taxon>
        <taxon>Actinopterygii</taxon>
        <taxon>Neopterygii</taxon>
        <taxon>Teleostei</taxon>
        <taxon>Neoteleostei</taxon>
        <taxon>Acanthomorphata</taxon>
        <taxon>Ovalentaria</taxon>
        <taxon>Cichlomorphae</taxon>
        <taxon>Cichliformes</taxon>
        <taxon>Cichlidae</taxon>
        <taxon>African cichlids</taxon>
        <taxon>Pseudocrenilabrinae</taxon>
        <taxon>Haplochromini</taxon>
        <taxon>Pundamilia</taxon>
    </lineage>
</organism>
<dbReference type="InterPro" id="IPR007110">
    <property type="entry name" value="Ig-like_dom"/>
</dbReference>
<dbReference type="Gene3D" id="2.60.40.10">
    <property type="entry name" value="Immunoglobulins"/>
    <property type="match status" value="2"/>
</dbReference>
<reference evidence="8" key="1">
    <citation type="submission" date="2025-08" db="UniProtKB">
        <authorList>
            <consortium name="RefSeq"/>
        </authorList>
    </citation>
    <scope>IDENTIFICATION</scope>
</reference>
<feature type="domain" description="Ig-like" evidence="6">
    <location>
        <begin position="135"/>
        <end position="274"/>
    </location>
</feature>
<dbReference type="Proteomes" id="UP000695023">
    <property type="component" value="Unplaced"/>
</dbReference>
<dbReference type="GO" id="GO:0016020">
    <property type="term" value="C:membrane"/>
    <property type="evidence" value="ECO:0007669"/>
    <property type="project" value="UniProtKB-SubCell"/>
</dbReference>
<evidence type="ECO:0000256" key="3">
    <source>
        <dbReference type="ARBA" id="ARBA00023319"/>
    </source>
</evidence>
<evidence type="ECO:0000256" key="5">
    <source>
        <dbReference type="SAM" id="SignalP"/>
    </source>
</evidence>
<comment type="subcellular location">
    <subcellularLocation>
        <location evidence="1">Membrane</location>
    </subcellularLocation>
</comment>
<dbReference type="GeneID" id="102211761"/>
<dbReference type="PROSITE" id="PS50835">
    <property type="entry name" value="IG_LIKE"/>
    <property type="match status" value="2"/>
</dbReference>
<feature type="chain" id="PRO_5041261986" evidence="5">
    <location>
        <begin position="20"/>
        <end position="301"/>
    </location>
</feature>
<dbReference type="SMART" id="SM00406">
    <property type="entry name" value="IGv"/>
    <property type="match status" value="2"/>
</dbReference>
<evidence type="ECO:0000256" key="4">
    <source>
        <dbReference type="SAM" id="Phobius"/>
    </source>
</evidence>
<evidence type="ECO:0000256" key="2">
    <source>
        <dbReference type="ARBA" id="ARBA00023136"/>
    </source>
</evidence>
<dbReference type="InterPro" id="IPR050504">
    <property type="entry name" value="IgSF_BTN/MOG"/>
</dbReference>
<dbReference type="InterPro" id="IPR036179">
    <property type="entry name" value="Ig-like_dom_sf"/>
</dbReference>
<keyword evidence="4" id="KW-1133">Transmembrane helix</keyword>
<gene>
    <name evidence="8" type="primary">LOC102211761</name>
</gene>
<sequence length="301" mass="34157">MRITVLLVSLLFVSQYASGVEVYEGEESVLLLCQLPVPAEEGVVVWGRDDLNPSIIHVRTEEGDYLTDQNKQYVDRTSIQKDALKTGDLSLTLRKPTFSDSGLYTCTVRKVGEKQNQTEVQLKVKERPPPPPIWPKVLPAVLVPVLVLAIGISIFMCLVYQRMKKTAVCQLKVVDVTEGADSVLLPFISKKLRNTETAKVEWKHIQEDEMKVVYEKDRKSQGVPYTDRTEMRKDPWNTGNASLTLLGPRSEDGGVYICTMYDTYGKALKQKVVALWVKEGWLKTIRSFFPCARQNRQNYVI</sequence>
<dbReference type="PANTHER" id="PTHR24100">
    <property type="entry name" value="BUTYROPHILIN"/>
    <property type="match status" value="1"/>
</dbReference>
<name>A0A9Y3R5D2_9CICH</name>